<dbReference type="GO" id="GO:0004519">
    <property type="term" value="F:endonuclease activity"/>
    <property type="evidence" value="ECO:0007669"/>
    <property type="project" value="UniProtKB-KW"/>
</dbReference>
<proteinExistence type="predicted"/>
<evidence type="ECO:0000313" key="3">
    <source>
        <dbReference type="Proteomes" id="UP001108025"/>
    </source>
</evidence>
<sequence length="247" mass="28686">MIQSLKLFIEFVILKEPKLLIFFQNDKPTLQNSMNIATKNITIQNEIFTLTNQRALFWEKEKALIFSDLHIGKTAHFRKNGIALANQIMKNDLERLSILIEYFKPEKFIIVGDLLHAGDNSDVDDFCNWRNQYPELKFHLIEGNHDRISKKLESKLGLHSKLKSLEIDAFTFVHDFEKSNSKFQISGHIHPGFVINSPVRKIKLPCFVITENQLLLPAFSEFTGLDTKNLPKKGRFYVFTDAEIYEV</sequence>
<dbReference type="AlphaFoldDB" id="A0A9Q3YV95"/>
<dbReference type="Gene3D" id="3.60.21.10">
    <property type="match status" value="1"/>
</dbReference>
<dbReference type="GO" id="GO:0016787">
    <property type="term" value="F:hydrolase activity"/>
    <property type="evidence" value="ECO:0007669"/>
    <property type="project" value="UniProtKB-KW"/>
</dbReference>
<dbReference type="SUPFAM" id="SSF56300">
    <property type="entry name" value="Metallo-dependent phosphatases"/>
    <property type="match status" value="1"/>
</dbReference>
<dbReference type="GO" id="GO:0016874">
    <property type="term" value="F:ligase activity"/>
    <property type="evidence" value="ECO:0007669"/>
    <property type="project" value="UniProtKB-KW"/>
</dbReference>
<dbReference type="Proteomes" id="UP001108025">
    <property type="component" value="Unassembled WGS sequence"/>
</dbReference>
<comment type="caution">
    <text evidence="2">The sequence shown here is derived from an EMBL/GenBank/DDBJ whole genome shotgun (WGS) entry which is preliminary data.</text>
</comment>
<evidence type="ECO:0000313" key="2">
    <source>
        <dbReference type="EMBL" id="MCD1117191.1"/>
    </source>
</evidence>
<feature type="domain" description="Calcineurin-like phosphoesterase" evidence="1">
    <location>
        <begin position="64"/>
        <end position="160"/>
    </location>
</feature>
<dbReference type="InterPro" id="IPR029052">
    <property type="entry name" value="Metallo-depent_PP-like"/>
</dbReference>
<keyword evidence="2" id="KW-0540">Nuclease</keyword>
<gene>
    <name evidence="2" type="primary">pdeM</name>
    <name evidence="2" type="ORF">LO744_10000</name>
</gene>
<dbReference type="NCBIfam" id="TIGR04123">
    <property type="entry name" value="P_estr_lig_assc"/>
    <property type="match status" value="1"/>
</dbReference>
<dbReference type="EMBL" id="JAJNAY010000001">
    <property type="protein sequence ID" value="MCD1117191.1"/>
    <property type="molecule type" value="Genomic_DNA"/>
</dbReference>
<dbReference type="InterPro" id="IPR004843">
    <property type="entry name" value="Calcineurin-like_PHP"/>
</dbReference>
<reference evidence="2" key="1">
    <citation type="submission" date="2021-11" db="EMBL/GenBank/DDBJ databases">
        <title>Description of novel Chryseobacterium species.</title>
        <authorList>
            <person name="Saticioglu I.B."/>
            <person name="Ay H."/>
            <person name="Altun S."/>
            <person name="Duman M."/>
        </authorList>
    </citation>
    <scope>NUCLEOTIDE SEQUENCE</scope>
    <source>
        <strain evidence="2">C-17</strain>
    </source>
</reference>
<dbReference type="InterPro" id="IPR026336">
    <property type="entry name" value="PdeM-like"/>
</dbReference>
<protein>
    <submittedName>
        <fullName evidence="2">Ligase-associated DNA damage response endonuclease PdeM</fullName>
        <ecNumber evidence="2">3.1.-.-</ecNumber>
    </submittedName>
</protein>
<keyword evidence="3" id="KW-1185">Reference proteome</keyword>
<organism evidence="2 3">
    <name type="scientific">Chryseobacterium turcicum</name>
    <dbReference type="NCBI Taxonomy" id="2898076"/>
    <lineage>
        <taxon>Bacteria</taxon>
        <taxon>Pseudomonadati</taxon>
        <taxon>Bacteroidota</taxon>
        <taxon>Flavobacteriia</taxon>
        <taxon>Flavobacteriales</taxon>
        <taxon>Weeksellaceae</taxon>
        <taxon>Chryseobacterium group</taxon>
        <taxon>Chryseobacterium</taxon>
    </lineage>
</organism>
<keyword evidence="2" id="KW-0436">Ligase</keyword>
<keyword evidence="2" id="KW-0378">Hydrolase</keyword>
<dbReference type="PANTHER" id="PTHR39323">
    <property type="entry name" value="BLR1149 PROTEIN"/>
    <property type="match status" value="1"/>
</dbReference>
<name>A0A9Q3YV95_9FLAO</name>
<dbReference type="PANTHER" id="PTHR39323:SF1">
    <property type="entry name" value="BLR1149 PROTEIN"/>
    <property type="match status" value="1"/>
</dbReference>
<accession>A0A9Q3YV95</accession>
<keyword evidence="2" id="KW-0255">Endonuclease</keyword>
<dbReference type="Pfam" id="PF00149">
    <property type="entry name" value="Metallophos"/>
    <property type="match status" value="1"/>
</dbReference>
<dbReference type="RefSeq" id="WP_230669055.1">
    <property type="nucleotide sequence ID" value="NZ_JAJNAY010000001.1"/>
</dbReference>
<dbReference type="EC" id="3.1.-.-" evidence="2"/>
<evidence type="ECO:0000259" key="1">
    <source>
        <dbReference type="Pfam" id="PF00149"/>
    </source>
</evidence>